<reference evidence="2 3" key="1">
    <citation type="journal article" date="2018" name="Sci. Rep.">
        <title>Genomic signatures of local adaptation to the degree of environmental predictability in rotifers.</title>
        <authorList>
            <person name="Franch-Gras L."/>
            <person name="Hahn C."/>
            <person name="Garcia-Roger E.M."/>
            <person name="Carmona M.J."/>
            <person name="Serra M."/>
            <person name="Gomez A."/>
        </authorList>
    </citation>
    <scope>NUCLEOTIDE SEQUENCE [LARGE SCALE GENOMIC DNA]</scope>
    <source>
        <strain evidence="2">HYR1</strain>
    </source>
</reference>
<sequence length="327" mass="35939">MAYDDERKGRLNVEYLVVDIDGYLVAPVGCPACDVADYDGQHHFVVQYLGVQDDNYAHWYQVVEQECVDVEELQRGQVGVGDAREARRVVAEAPAVGPPAGANDGPGHLVRAERGRLQRVLDRQVPVHAQHHQDEHARALAQVHCAEVDLAEEEAEEPAAAHHSTQQDGYEEQVEKVGDGQVEQIEVGHVHFVAVVVVGADALELVSGGVVSAARVCVGRMDHSGVLLVRPLSLEQNGAQQHVNHHTVAKDAEHEYQRVEHVEAELKIENVGLEERVQRRLVAQRRQVAAAAFHCWALLLFSLNGSKIEGGKVGKLKCQHAFVCKLD</sequence>
<evidence type="ECO:0000313" key="3">
    <source>
        <dbReference type="Proteomes" id="UP000276133"/>
    </source>
</evidence>
<comment type="caution">
    <text evidence="2">The sequence shown here is derived from an EMBL/GenBank/DDBJ whole genome shotgun (WGS) entry which is preliminary data.</text>
</comment>
<accession>A0A3M7S749</accession>
<proteinExistence type="predicted"/>
<evidence type="ECO:0000313" key="2">
    <source>
        <dbReference type="EMBL" id="RNA31400.1"/>
    </source>
</evidence>
<organism evidence="2 3">
    <name type="scientific">Brachionus plicatilis</name>
    <name type="common">Marine rotifer</name>
    <name type="synonym">Brachionus muelleri</name>
    <dbReference type="NCBI Taxonomy" id="10195"/>
    <lineage>
        <taxon>Eukaryota</taxon>
        <taxon>Metazoa</taxon>
        <taxon>Spiralia</taxon>
        <taxon>Gnathifera</taxon>
        <taxon>Rotifera</taxon>
        <taxon>Eurotatoria</taxon>
        <taxon>Monogononta</taxon>
        <taxon>Pseudotrocha</taxon>
        <taxon>Ploima</taxon>
        <taxon>Brachionidae</taxon>
        <taxon>Brachionus</taxon>
    </lineage>
</organism>
<protein>
    <submittedName>
        <fullName evidence="2">Uncharacterized protein</fullName>
    </submittedName>
</protein>
<dbReference type="AlphaFoldDB" id="A0A3M7S749"/>
<gene>
    <name evidence="2" type="ORF">BpHYR1_007166</name>
</gene>
<dbReference type="Proteomes" id="UP000276133">
    <property type="component" value="Unassembled WGS sequence"/>
</dbReference>
<feature type="region of interest" description="Disordered" evidence="1">
    <location>
        <begin position="151"/>
        <end position="175"/>
    </location>
</feature>
<name>A0A3M7S749_BRAPC</name>
<evidence type="ECO:0000256" key="1">
    <source>
        <dbReference type="SAM" id="MobiDB-lite"/>
    </source>
</evidence>
<keyword evidence="3" id="KW-1185">Reference proteome</keyword>
<dbReference type="EMBL" id="REGN01001949">
    <property type="protein sequence ID" value="RNA31400.1"/>
    <property type="molecule type" value="Genomic_DNA"/>
</dbReference>